<dbReference type="GO" id="GO:0009236">
    <property type="term" value="P:cobalamin biosynthetic process"/>
    <property type="evidence" value="ECO:0007669"/>
    <property type="project" value="UniProtKB-UniRule"/>
</dbReference>
<proteinExistence type="inferred from homology"/>
<evidence type="ECO:0000256" key="19">
    <source>
        <dbReference type="HAMAP-Rule" id="MF_00719"/>
    </source>
</evidence>
<keyword evidence="13 19" id="KW-0472">Membrane</keyword>
<evidence type="ECO:0000256" key="11">
    <source>
        <dbReference type="ARBA" id="ARBA00022842"/>
    </source>
</evidence>
<evidence type="ECO:0000313" key="21">
    <source>
        <dbReference type="Proteomes" id="UP000008701"/>
    </source>
</evidence>
<evidence type="ECO:0000256" key="15">
    <source>
        <dbReference type="ARBA" id="ARBA00032605"/>
    </source>
</evidence>
<keyword evidence="7 19" id="KW-1003">Cell membrane</keyword>
<dbReference type="KEGG" id="cph:Cpha266_1000"/>
<evidence type="ECO:0000256" key="1">
    <source>
        <dbReference type="ARBA" id="ARBA00001946"/>
    </source>
</evidence>
<evidence type="ECO:0000256" key="10">
    <source>
        <dbReference type="ARBA" id="ARBA00022692"/>
    </source>
</evidence>
<comment type="subcellular location">
    <subcellularLocation>
        <location evidence="19">Cell inner membrane</location>
        <topology evidence="19">Multi-pass membrane protein</topology>
    </subcellularLocation>
    <subcellularLocation>
        <location evidence="2">Cell membrane</location>
        <topology evidence="2">Multi-pass membrane protein</topology>
    </subcellularLocation>
</comment>
<keyword evidence="21" id="KW-1185">Reference proteome</keyword>
<dbReference type="EC" id="2.7.8.26" evidence="5 19"/>
<comment type="cofactor">
    <cofactor evidence="1 19">
        <name>Mg(2+)</name>
        <dbReference type="ChEBI" id="CHEBI:18420"/>
    </cofactor>
</comment>
<feature type="transmembrane region" description="Helical" evidence="19">
    <location>
        <begin position="175"/>
        <end position="191"/>
    </location>
</feature>
<dbReference type="GO" id="GO:0005886">
    <property type="term" value="C:plasma membrane"/>
    <property type="evidence" value="ECO:0007669"/>
    <property type="project" value="UniProtKB-SubCell"/>
</dbReference>
<evidence type="ECO:0000256" key="12">
    <source>
        <dbReference type="ARBA" id="ARBA00022989"/>
    </source>
</evidence>
<dbReference type="HOGENOM" id="CLU_057426_1_0_10"/>
<dbReference type="Pfam" id="PF02654">
    <property type="entry name" value="CobS"/>
    <property type="match status" value="1"/>
</dbReference>
<keyword evidence="8 19" id="KW-0169">Cobalamin biosynthesis</keyword>
<dbReference type="EMBL" id="CP000492">
    <property type="protein sequence ID" value="ABL65047.1"/>
    <property type="molecule type" value="Genomic_DNA"/>
</dbReference>
<sequence length="248" mass="26584">MMPRGLVTALRTLSILPVPGRDAERFSDSLYWFPFAGFLLGVLQAALGYTGNTFGWPELSALLVVLGGIALTRGLHADGLADFADGFWGGKTREAALRIMKDPQVGSFGVLALVAVMGMKWVLLLQLLHHDAFNWIVAGIMLSRWIQVPLAVLLPYARKEGGTAASFVEGSKREHLVFATIIMFLLLFSIMGFQPFLALLAGVATLLAGTITGFAANRKLGGVTGDVLGAASELTEVAVWFAGALFFR</sequence>
<keyword evidence="19" id="KW-0997">Cell inner membrane</keyword>
<dbReference type="GO" id="GO:0008818">
    <property type="term" value="F:cobalamin 5'-phosphate synthase activity"/>
    <property type="evidence" value="ECO:0007669"/>
    <property type="project" value="UniProtKB-UniRule"/>
</dbReference>
<dbReference type="eggNOG" id="COG0368">
    <property type="taxonomic scope" value="Bacteria"/>
</dbReference>
<feature type="transmembrane region" description="Helical" evidence="19">
    <location>
        <begin position="197"/>
        <end position="215"/>
    </location>
</feature>
<dbReference type="Proteomes" id="UP000008701">
    <property type="component" value="Chromosome"/>
</dbReference>
<feature type="transmembrane region" description="Helical" evidence="19">
    <location>
        <begin position="108"/>
        <end position="129"/>
    </location>
</feature>
<evidence type="ECO:0000256" key="5">
    <source>
        <dbReference type="ARBA" id="ARBA00013200"/>
    </source>
</evidence>
<keyword evidence="11 19" id="KW-0460">Magnesium</keyword>
<feature type="transmembrane region" description="Helical" evidence="19">
    <location>
        <begin position="30"/>
        <end position="49"/>
    </location>
</feature>
<dbReference type="UniPathway" id="UPA00148">
    <property type="reaction ID" value="UER00238"/>
</dbReference>
<reference evidence="20 21" key="1">
    <citation type="submission" date="2006-12" db="EMBL/GenBank/DDBJ databases">
        <title>Complete sequence of Chlorobium phaeobacteroides DSM 266.</title>
        <authorList>
            <consortium name="US DOE Joint Genome Institute"/>
            <person name="Copeland A."/>
            <person name="Lucas S."/>
            <person name="Lapidus A."/>
            <person name="Barry K."/>
            <person name="Detter J.C."/>
            <person name="Glavina del Rio T."/>
            <person name="Hammon N."/>
            <person name="Israni S."/>
            <person name="Pitluck S."/>
            <person name="Goltsman E."/>
            <person name="Schmutz J."/>
            <person name="Larimer F."/>
            <person name="Land M."/>
            <person name="Hauser L."/>
            <person name="Mikhailova N."/>
            <person name="Li T."/>
            <person name="Overmann J."/>
            <person name="Bryant D.A."/>
            <person name="Richardson P."/>
        </authorList>
    </citation>
    <scope>NUCLEOTIDE SEQUENCE [LARGE SCALE GENOMIC DNA]</scope>
    <source>
        <strain evidence="20 21">DSM 266</strain>
    </source>
</reference>
<name>A1BF70_CHLPD</name>
<evidence type="ECO:0000256" key="14">
    <source>
        <dbReference type="ARBA" id="ARBA00025228"/>
    </source>
</evidence>
<dbReference type="NCBIfam" id="TIGR00317">
    <property type="entry name" value="cobS"/>
    <property type="match status" value="1"/>
</dbReference>
<evidence type="ECO:0000256" key="18">
    <source>
        <dbReference type="ARBA" id="ARBA00049504"/>
    </source>
</evidence>
<protein>
    <recommendedName>
        <fullName evidence="6 19">Adenosylcobinamide-GDP ribazoletransferase</fullName>
        <ecNumber evidence="5 19">2.7.8.26</ecNumber>
    </recommendedName>
    <alternativeName>
        <fullName evidence="16 19">Cobalamin synthase</fullName>
    </alternativeName>
    <alternativeName>
        <fullName evidence="15 19">Cobalamin-5'-phosphate synthase</fullName>
    </alternativeName>
</protein>
<dbReference type="GO" id="GO:0051073">
    <property type="term" value="F:adenosylcobinamide-GDP ribazoletransferase activity"/>
    <property type="evidence" value="ECO:0007669"/>
    <property type="project" value="UniProtKB-UniRule"/>
</dbReference>
<evidence type="ECO:0000256" key="17">
    <source>
        <dbReference type="ARBA" id="ARBA00048623"/>
    </source>
</evidence>
<evidence type="ECO:0000256" key="13">
    <source>
        <dbReference type="ARBA" id="ARBA00023136"/>
    </source>
</evidence>
<evidence type="ECO:0000256" key="4">
    <source>
        <dbReference type="ARBA" id="ARBA00010561"/>
    </source>
</evidence>
<dbReference type="STRING" id="290317.Cpha266_1000"/>
<evidence type="ECO:0000256" key="16">
    <source>
        <dbReference type="ARBA" id="ARBA00032853"/>
    </source>
</evidence>
<dbReference type="AlphaFoldDB" id="A1BF70"/>
<comment type="similarity">
    <text evidence="4 19">Belongs to the CobS family.</text>
</comment>
<evidence type="ECO:0000256" key="2">
    <source>
        <dbReference type="ARBA" id="ARBA00004651"/>
    </source>
</evidence>
<accession>A1BF70</accession>
<feature type="transmembrane region" description="Helical" evidence="19">
    <location>
        <begin position="135"/>
        <end position="154"/>
    </location>
</feature>
<comment type="function">
    <text evidence="14 19">Joins adenosylcobinamide-GDP and alpha-ribazole to generate adenosylcobalamin (Ado-cobalamin). Also synthesizes adenosylcobalamin 5'-phosphate from adenosylcobinamide-GDP and alpha-ribazole 5'-phosphate.</text>
</comment>
<evidence type="ECO:0000256" key="6">
    <source>
        <dbReference type="ARBA" id="ARBA00015850"/>
    </source>
</evidence>
<keyword evidence="10 19" id="KW-0812">Transmembrane</keyword>
<evidence type="ECO:0000256" key="8">
    <source>
        <dbReference type="ARBA" id="ARBA00022573"/>
    </source>
</evidence>
<evidence type="ECO:0000256" key="3">
    <source>
        <dbReference type="ARBA" id="ARBA00004663"/>
    </source>
</evidence>
<organism evidence="20 21">
    <name type="scientific">Chlorobium phaeobacteroides (strain DSM 266 / SMG 266 / 2430)</name>
    <dbReference type="NCBI Taxonomy" id="290317"/>
    <lineage>
        <taxon>Bacteria</taxon>
        <taxon>Pseudomonadati</taxon>
        <taxon>Chlorobiota</taxon>
        <taxon>Chlorobiia</taxon>
        <taxon>Chlorobiales</taxon>
        <taxon>Chlorobiaceae</taxon>
        <taxon>Chlorobium/Pelodictyon group</taxon>
        <taxon>Chlorobium</taxon>
    </lineage>
</organism>
<gene>
    <name evidence="19" type="primary">cobS</name>
    <name evidence="20" type="ordered locus">Cpha266_1000</name>
</gene>
<comment type="catalytic activity">
    <reaction evidence="18 19">
        <text>alpha-ribazole 5'-phosphate + adenosylcob(III)inamide-GDP = adenosylcob(III)alamin 5'-phosphate + GMP + H(+)</text>
        <dbReference type="Rhea" id="RHEA:23560"/>
        <dbReference type="ChEBI" id="CHEBI:15378"/>
        <dbReference type="ChEBI" id="CHEBI:57918"/>
        <dbReference type="ChEBI" id="CHEBI:58115"/>
        <dbReference type="ChEBI" id="CHEBI:60487"/>
        <dbReference type="ChEBI" id="CHEBI:60493"/>
        <dbReference type="EC" id="2.7.8.26"/>
    </reaction>
</comment>
<evidence type="ECO:0000313" key="20">
    <source>
        <dbReference type="EMBL" id="ABL65047.1"/>
    </source>
</evidence>
<dbReference type="InterPro" id="IPR003805">
    <property type="entry name" value="CobS"/>
</dbReference>
<dbReference type="PANTHER" id="PTHR34148:SF1">
    <property type="entry name" value="ADENOSYLCOBINAMIDE-GDP RIBAZOLETRANSFERASE"/>
    <property type="match status" value="1"/>
</dbReference>
<dbReference type="PANTHER" id="PTHR34148">
    <property type="entry name" value="ADENOSYLCOBINAMIDE-GDP RIBAZOLETRANSFERASE"/>
    <property type="match status" value="1"/>
</dbReference>
<evidence type="ECO:0000256" key="9">
    <source>
        <dbReference type="ARBA" id="ARBA00022679"/>
    </source>
</evidence>
<comment type="pathway">
    <text evidence="3 19">Cofactor biosynthesis; adenosylcobalamin biosynthesis; adenosylcobalamin from cob(II)yrinate a,c-diamide: step 7/7.</text>
</comment>
<comment type="catalytic activity">
    <reaction evidence="17 19">
        <text>alpha-ribazole + adenosylcob(III)inamide-GDP = adenosylcob(III)alamin + GMP + H(+)</text>
        <dbReference type="Rhea" id="RHEA:16049"/>
        <dbReference type="ChEBI" id="CHEBI:10329"/>
        <dbReference type="ChEBI" id="CHEBI:15378"/>
        <dbReference type="ChEBI" id="CHEBI:18408"/>
        <dbReference type="ChEBI" id="CHEBI:58115"/>
        <dbReference type="ChEBI" id="CHEBI:60487"/>
        <dbReference type="EC" id="2.7.8.26"/>
    </reaction>
</comment>
<keyword evidence="12 19" id="KW-1133">Transmembrane helix</keyword>
<evidence type="ECO:0000256" key="7">
    <source>
        <dbReference type="ARBA" id="ARBA00022475"/>
    </source>
</evidence>
<dbReference type="HAMAP" id="MF_00719">
    <property type="entry name" value="CobS"/>
    <property type="match status" value="1"/>
</dbReference>
<keyword evidence="9 19" id="KW-0808">Transferase</keyword>